<protein>
    <submittedName>
        <fullName evidence="1">Uncharacterized protein</fullName>
    </submittedName>
</protein>
<evidence type="ECO:0000313" key="1">
    <source>
        <dbReference type="EMBL" id="TBU21354.1"/>
    </source>
</evidence>
<organism evidence="1">
    <name type="scientific">Dichomitus squalens</name>
    <dbReference type="NCBI Taxonomy" id="114155"/>
    <lineage>
        <taxon>Eukaryota</taxon>
        <taxon>Fungi</taxon>
        <taxon>Dikarya</taxon>
        <taxon>Basidiomycota</taxon>
        <taxon>Agaricomycotina</taxon>
        <taxon>Agaricomycetes</taxon>
        <taxon>Polyporales</taxon>
        <taxon>Polyporaceae</taxon>
        <taxon>Dichomitus</taxon>
    </lineage>
</organism>
<reference evidence="1" key="1">
    <citation type="submission" date="2019-01" db="EMBL/GenBank/DDBJ databases">
        <title>Draft genome sequences of three monokaryotic isolates of the white-rot basidiomycete fungus Dichomitus squalens.</title>
        <authorList>
            <consortium name="DOE Joint Genome Institute"/>
            <person name="Lopez S.C."/>
            <person name="Andreopoulos B."/>
            <person name="Pangilinan J."/>
            <person name="Lipzen A."/>
            <person name="Riley R."/>
            <person name="Ahrendt S."/>
            <person name="Ng V."/>
            <person name="Barry K."/>
            <person name="Daum C."/>
            <person name="Grigoriev I.V."/>
            <person name="Hilden K.S."/>
            <person name="Makela M.R."/>
            <person name="de Vries R.P."/>
        </authorList>
    </citation>
    <scope>NUCLEOTIDE SEQUENCE [LARGE SCALE GENOMIC DNA]</scope>
    <source>
        <strain evidence="1">OM18370.1</strain>
    </source>
</reference>
<name>A0A4Q9M3E7_9APHY</name>
<sequence>ITVSTYLERLGLARCAAANVCREATYAVGMQRARCSPCANRPEGPSTLSICVTTATPRGLILSSIYQY</sequence>
<gene>
    <name evidence="1" type="ORF">BD311DRAFT_678610</name>
</gene>
<dbReference type="EMBL" id="ML143620">
    <property type="protein sequence ID" value="TBU21354.1"/>
    <property type="molecule type" value="Genomic_DNA"/>
</dbReference>
<proteinExistence type="predicted"/>
<dbReference type="Proteomes" id="UP000292957">
    <property type="component" value="Unassembled WGS sequence"/>
</dbReference>
<feature type="non-terminal residue" evidence="1">
    <location>
        <position position="1"/>
    </location>
</feature>
<dbReference type="AlphaFoldDB" id="A0A4Q9M3E7"/>
<accession>A0A4Q9M3E7</accession>